<accession>A0A0E0MBL3</accession>
<dbReference type="OMA" id="NCDAIHG"/>
<dbReference type="HOGENOM" id="CLU_2908056_0_0_1"/>
<name>A0A0E0MBL3_ORYPU</name>
<evidence type="ECO:0000256" key="1">
    <source>
        <dbReference type="SAM" id="MobiDB-lite"/>
    </source>
</evidence>
<dbReference type="EnsemblPlants" id="OPUNC11G00540.1">
    <property type="protein sequence ID" value="OPUNC11G00540.1"/>
    <property type="gene ID" value="OPUNC11G00540"/>
</dbReference>
<dbReference type="AlphaFoldDB" id="A0A0E0MBL3"/>
<organism evidence="2">
    <name type="scientific">Oryza punctata</name>
    <name type="common">Red rice</name>
    <dbReference type="NCBI Taxonomy" id="4537"/>
    <lineage>
        <taxon>Eukaryota</taxon>
        <taxon>Viridiplantae</taxon>
        <taxon>Streptophyta</taxon>
        <taxon>Embryophyta</taxon>
        <taxon>Tracheophyta</taxon>
        <taxon>Spermatophyta</taxon>
        <taxon>Magnoliopsida</taxon>
        <taxon>Liliopsida</taxon>
        <taxon>Poales</taxon>
        <taxon>Poaceae</taxon>
        <taxon>BOP clade</taxon>
        <taxon>Oryzoideae</taxon>
        <taxon>Oryzeae</taxon>
        <taxon>Oryzinae</taxon>
        <taxon>Oryza</taxon>
    </lineage>
</organism>
<keyword evidence="3" id="KW-1185">Reference proteome</keyword>
<dbReference type="STRING" id="4537.A0A0E0MBL3"/>
<feature type="region of interest" description="Disordered" evidence="1">
    <location>
        <begin position="1"/>
        <end position="22"/>
    </location>
</feature>
<dbReference type="eggNOG" id="ENOG502SYER">
    <property type="taxonomic scope" value="Eukaryota"/>
</dbReference>
<evidence type="ECO:0000313" key="3">
    <source>
        <dbReference type="Proteomes" id="UP000026962"/>
    </source>
</evidence>
<dbReference type="Gramene" id="OPUNC11G00540.1">
    <property type="protein sequence ID" value="OPUNC11G00540.1"/>
    <property type="gene ID" value="OPUNC11G00540"/>
</dbReference>
<sequence>MTKMTMEDGSCPPAVTPSEAEDYGSWTLKQKLEDLINCDPIHGIMPKHPKHKAYFEEKLEVS</sequence>
<reference evidence="2" key="2">
    <citation type="submission" date="2018-05" db="EMBL/GenBank/DDBJ databases">
        <title>OpunRS2 (Oryza punctata Reference Sequence Version 2).</title>
        <authorList>
            <person name="Zhang J."/>
            <person name="Kudrna D."/>
            <person name="Lee S."/>
            <person name="Talag J."/>
            <person name="Welchert J."/>
            <person name="Wing R.A."/>
        </authorList>
    </citation>
    <scope>NUCLEOTIDE SEQUENCE [LARGE SCALE GENOMIC DNA]</scope>
</reference>
<proteinExistence type="predicted"/>
<protein>
    <submittedName>
        <fullName evidence="2">Uncharacterized protein</fullName>
    </submittedName>
</protein>
<reference evidence="2" key="1">
    <citation type="submission" date="2015-04" db="UniProtKB">
        <authorList>
            <consortium name="EnsemblPlants"/>
        </authorList>
    </citation>
    <scope>IDENTIFICATION</scope>
</reference>
<evidence type="ECO:0000313" key="2">
    <source>
        <dbReference type="EnsemblPlants" id="OPUNC11G00540.1"/>
    </source>
</evidence>
<dbReference type="Proteomes" id="UP000026962">
    <property type="component" value="Chromosome 11"/>
</dbReference>